<organism evidence="1 2">
    <name type="scientific">Colocasia esculenta</name>
    <name type="common">Wild taro</name>
    <name type="synonym">Arum esculentum</name>
    <dbReference type="NCBI Taxonomy" id="4460"/>
    <lineage>
        <taxon>Eukaryota</taxon>
        <taxon>Viridiplantae</taxon>
        <taxon>Streptophyta</taxon>
        <taxon>Embryophyta</taxon>
        <taxon>Tracheophyta</taxon>
        <taxon>Spermatophyta</taxon>
        <taxon>Magnoliopsida</taxon>
        <taxon>Liliopsida</taxon>
        <taxon>Araceae</taxon>
        <taxon>Aroideae</taxon>
        <taxon>Colocasieae</taxon>
        <taxon>Colocasia</taxon>
    </lineage>
</organism>
<protein>
    <submittedName>
        <fullName evidence="1">Uncharacterized protein</fullName>
    </submittedName>
</protein>
<dbReference type="Proteomes" id="UP000652761">
    <property type="component" value="Unassembled WGS sequence"/>
</dbReference>
<keyword evidence="2" id="KW-1185">Reference proteome</keyword>
<sequence>MRTSIWVGMGAKFVAKQLGYKHFLQKECRHTLQWCRHNNTDSKAKCVNIRQVCRHNSRVCRHELQFFWNQSTQVDTLIRAGRHWIQLPEQLFCDLGQEVDTLSERVDTGYFSSSSSCQLLDNMALGCNVDILII</sequence>
<reference evidence="1" key="1">
    <citation type="submission" date="2017-07" db="EMBL/GenBank/DDBJ databases">
        <title>Taro Niue Genome Assembly and Annotation.</title>
        <authorList>
            <person name="Atibalentja N."/>
            <person name="Keating K."/>
            <person name="Fields C.J."/>
        </authorList>
    </citation>
    <scope>NUCLEOTIDE SEQUENCE</scope>
    <source>
        <strain evidence="1">Niue_2</strain>
        <tissue evidence="1">Leaf</tissue>
    </source>
</reference>
<comment type="caution">
    <text evidence="1">The sequence shown here is derived from an EMBL/GenBank/DDBJ whole genome shotgun (WGS) entry which is preliminary data.</text>
</comment>
<gene>
    <name evidence="1" type="ORF">Taro_055906</name>
</gene>
<name>A0A843XS54_COLES</name>
<dbReference type="AlphaFoldDB" id="A0A843XS54"/>
<proteinExistence type="predicted"/>
<dbReference type="EMBL" id="NMUH01014162">
    <property type="protein sequence ID" value="MQM22848.1"/>
    <property type="molecule type" value="Genomic_DNA"/>
</dbReference>
<evidence type="ECO:0000313" key="2">
    <source>
        <dbReference type="Proteomes" id="UP000652761"/>
    </source>
</evidence>
<evidence type="ECO:0000313" key="1">
    <source>
        <dbReference type="EMBL" id="MQM22848.1"/>
    </source>
</evidence>
<accession>A0A843XS54</accession>